<reference evidence="1" key="3">
    <citation type="submission" date="2025-09" db="UniProtKB">
        <authorList>
            <consortium name="Ensembl"/>
        </authorList>
    </citation>
    <scope>IDENTIFICATION</scope>
</reference>
<evidence type="ECO:0000313" key="2">
    <source>
        <dbReference type="Proteomes" id="UP000694580"/>
    </source>
</evidence>
<reference evidence="1 2" key="1">
    <citation type="submission" date="2020-06" db="EMBL/GenBank/DDBJ databases">
        <authorList>
            <consortium name="Wellcome Sanger Institute Data Sharing"/>
        </authorList>
    </citation>
    <scope>NUCLEOTIDE SEQUENCE [LARGE SCALE GENOMIC DNA]</scope>
</reference>
<accession>A0AAY4BI65</accession>
<dbReference type="PANTHER" id="PTHR10424:SF80">
    <property type="entry name" value="ENVELOPE GLYCOPROTEIN"/>
    <property type="match status" value="1"/>
</dbReference>
<protein>
    <submittedName>
        <fullName evidence="1">Uncharacterized protein</fullName>
    </submittedName>
</protein>
<keyword evidence="2" id="KW-1185">Reference proteome</keyword>
<dbReference type="Ensembl" id="ENSDCDT00010021478.1">
    <property type="protein sequence ID" value="ENSDCDP00010020307.1"/>
    <property type="gene ID" value="ENSDCDG00010009174.1"/>
</dbReference>
<sequence>MTAKHSGSGPKWGYSGPDQDLDRSFIVVMCNAVHGQLSATSLMAFQNRIALDMLLAEKGGVCAMFGKQCCSFIPNNTAAGGSLTLAIDVGIREWKLRCGIPG</sequence>
<name>A0AAY4BI65_9TELE</name>
<dbReference type="GeneTree" id="ENSGT00530000064449"/>
<dbReference type="InterPro" id="IPR018154">
    <property type="entry name" value="TLV/ENV_coat_polyprotein"/>
</dbReference>
<evidence type="ECO:0000313" key="1">
    <source>
        <dbReference type="Ensembl" id="ENSDCDP00010020307.1"/>
    </source>
</evidence>
<proteinExistence type="predicted"/>
<dbReference type="SUPFAM" id="SSF58069">
    <property type="entry name" value="Virus ectodomain"/>
    <property type="match status" value="1"/>
</dbReference>
<organism evidence="1 2">
    <name type="scientific">Denticeps clupeoides</name>
    <name type="common">denticle herring</name>
    <dbReference type="NCBI Taxonomy" id="299321"/>
    <lineage>
        <taxon>Eukaryota</taxon>
        <taxon>Metazoa</taxon>
        <taxon>Chordata</taxon>
        <taxon>Craniata</taxon>
        <taxon>Vertebrata</taxon>
        <taxon>Euteleostomi</taxon>
        <taxon>Actinopterygii</taxon>
        <taxon>Neopterygii</taxon>
        <taxon>Teleostei</taxon>
        <taxon>Clupei</taxon>
        <taxon>Clupeiformes</taxon>
        <taxon>Denticipitoidei</taxon>
        <taxon>Denticipitidae</taxon>
        <taxon>Denticeps</taxon>
    </lineage>
</organism>
<dbReference type="Pfam" id="PF00429">
    <property type="entry name" value="TLV_coat"/>
    <property type="match status" value="1"/>
</dbReference>
<reference evidence="1" key="2">
    <citation type="submission" date="2025-08" db="UniProtKB">
        <authorList>
            <consortium name="Ensembl"/>
        </authorList>
    </citation>
    <scope>IDENTIFICATION</scope>
</reference>
<dbReference type="Gene3D" id="1.10.287.210">
    <property type="match status" value="1"/>
</dbReference>
<dbReference type="Proteomes" id="UP000694580">
    <property type="component" value="Chromosome 9"/>
</dbReference>
<dbReference type="AlphaFoldDB" id="A0AAY4BI65"/>
<dbReference type="PANTHER" id="PTHR10424">
    <property type="entry name" value="VIRAL ENVELOPE PROTEIN"/>
    <property type="match status" value="1"/>
</dbReference>